<name>A0A1H2YA37_9RHOB</name>
<organism evidence="1 2">
    <name type="scientific">Ruegeria halocynthiae</name>
    <dbReference type="NCBI Taxonomy" id="985054"/>
    <lineage>
        <taxon>Bacteria</taxon>
        <taxon>Pseudomonadati</taxon>
        <taxon>Pseudomonadota</taxon>
        <taxon>Alphaproteobacteria</taxon>
        <taxon>Rhodobacterales</taxon>
        <taxon>Roseobacteraceae</taxon>
        <taxon>Ruegeria</taxon>
    </lineage>
</organism>
<proteinExistence type="predicted"/>
<sequence>MFEDCESCFPSLAVLIRNTIRECAQFITIKAFYEECCGGWSARMIFTFPFQLMHQEKPLMLKRRSGP</sequence>
<dbReference type="EMBL" id="FNNP01000002">
    <property type="protein sequence ID" value="SDX01900.1"/>
    <property type="molecule type" value="Genomic_DNA"/>
</dbReference>
<accession>A0A1H2YA37</accession>
<protein>
    <submittedName>
        <fullName evidence="1">Uncharacterized protein</fullName>
    </submittedName>
</protein>
<gene>
    <name evidence="1" type="ORF">SAMN05444358_102208</name>
</gene>
<keyword evidence="2" id="KW-1185">Reference proteome</keyword>
<dbReference type="AlphaFoldDB" id="A0A1H2YA37"/>
<evidence type="ECO:0000313" key="2">
    <source>
        <dbReference type="Proteomes" id="UP000183400"/>
    </source>
</evidence>
<reference evidence="2" key="1">
    <citation type="submission" date="2016-10" db="EMBL/GenBank/DDBJ databases">
        <authorList>
            <person name="Varghese N."/>
            <person name="Submissions S."/>
        </authorList>
    </citation>
    <scope>NUCLEOTIDE SEQUENCE [LARGE SCALE GENOMIC DNA]</scope>
    <source>
        <strain evidence="2">DSM 27839</strain>
    </source>
</reference>
<dbReference type="Proteomes" id="UP000183400">
    <property type="component" value="Unassembled WGS sequence"/>
</dbReference>
<evidence type="ECO:0000313" key="1">
    <source>
        <dbReference type="EMBL" id="SDX01900.1"/>
    </source>
</evidence>